<dbReference type="HOGENOM" id="CLU_013770_0_0_2"/>
<gene>
    <name evidence="2" type="ordered locus">Mpal_1383</name>
</gene>
<dbReference type="GeneID" id="7269988"/>
<evidence type="ECO:0000256" key="1">
    <source>
        <dbReference type="SAM" id="MobiDB-lite"/>
    </source>
</evidence>
<dbReference type="EMBL" id="CP001338">
    <property type="protein sequence ID" value="ACL16713.1"/>
    <property type="molecule type" value="Genomic_DNA"/>
</dbReference>
<dbReference type="AlphaFoldDB" id="B8GHX3"/>
<evidence type="ECO:0000313" key="3">
    <source>
        <dbReference type="Proteomes" id="UP000002457"/>
    </source>
</evidence>
<dbReference type="KEGG" id="mpl:Mpal_1383"/>
<protein>
    <submittedName>
        <fullName evidence="2">Uncharacterized protein</fullName>
    </submittedName>
</protein>
<dbReference type="RefSeq" id="WP_012618032.1">
    <property type="nucleotide sequence ID" value="NC_011832.1"/>
</dbReference>
<dbReference type="InterPro" id="IPR027417">
    <property type="entry name" value="P-loop_NTPase"/>
</dbReference>
<feature type="region of interest" description="Disordered" evidence="1">
    <location>
        <begin position="884"/>
        <end position="915"/>
    </location>
</feature>
<dbReference type="SUPFAM" id="SSF52540">
    <property type="entry name" value="P-loop containing nucleoside triphosphate hydrolases"/>
    <property type="match status" value="1"/>
</dbReference>
<name>B8GHX3_METPE</name>
<reference evidence="2 3" key="1">
    <citation type="journal article" date="2015" name="Genome Announc.">
        <title>Complete Genome Sequence of Methanosphaerula palustris E1-9CT, a Hydrogenotrophic Methanogen Isolated from a Minerotrophic Fen Peatland.</title>
        <authorList>
            <person name="Cadillo-Quiroz H."/>
            <person name="Browne P."/>
            <person name="Kyrpides N."/>
            <person name="Woyke T."/>
            <person name="Goodwin L."/>
            <person name="Detter C."/>
            <person name="Yavitt J.B."/>
            <person name="Zinder S.H."/>
        </authorList>
    </citation>
    <scope>NUCLEOTIDE SEQUENCE [LARGE SCALE GENOMIC DNA]</scope>
    <source>
        <strain evidence="3">ATCC BAA-1556 / DSM 19958 / E1-9c</strain>
    </source>
</reference>
<feature type="region of interest" description="Disordered" evidence="1">
    <location>
        <begin position="818"/>
        <end position="845"/>
    </location>
</feature>
<keyword evidence="3" id="KW-1185">Reference proteome</keyword>
<accession>B8GHX3</accession>
<evidence type="ECO:0000313" key="2">
    <source>
        <dbReference type="EMBL" id="ACL16713.1"/>
    </source>
</evidence>
<dbReference type="OrthoDB" id="117814at2157"/>
<feature type="compositionally biased region" description="Basic and acidic residues" evidence="1">
    <location>
        <begin position="903"/>
        <end position="915"/>
    </location>
</feature>
<dbReference type="eggNOG" id="arCOG07809">
    <property type="taxonomic scope" value="Archaea"/>
</dbReference>
<proteinExistence type="predicted"/>
<sequence length="1047" mass="114284">MPPGSDIRQGLEVLLAPGQVFEVRSWTGDRIASGYFDDLDVAAKAIEALDAANPDGIYLTPNPVLPDLLARRANRIKGPLAKKDSSTSDGDILSRRWFLIDIDPARPSGVSSSDKEHQAALDRAAGIAAALGEMGWPSPVAGDSGNGAHLLYRVDLPNDDKVTALIKAALVALDGLFSDEKASVDTAVFNASRIWKVYGTVARKGDSTGARPHRRSRLLSVPDSITIVTREQLAALAITDPGVVNAAAPAPSNRGTGRKLGETLNLAGWFHDHGLGFSDRRPYQGGDLYRLDACPFSSAHTDGAFAIQFGSGAVYASCHHASCGGGSQRWPELREMYERPKQTPAALQNRDEKEAAWRKEKAIAKEEAAGRDGAAPTPVEADAADEAVLAEARQILETGDPLAYMVDAFNLDHVGDQVLGQCLALSLASRLIQNSQGLHVMVTGESGKGKSHGYRAMLRQVPDAYKIKGSFSDKSLFYMDDLRPQSVILVDDKDLSDGIQETLKEATSDFRKPIVHRTLTTERKYIEYTIPARCLWWIAKMEGTGDEQVQNRVLMVWVDESAEQDRAVLVRKLAQESRDESGPAGEPRQVTVCRAMWEILQGLGLVEVNLSRFAHRICFSSARNRRNPDMLADLIRSAALLRFFQRDRRTLDDQTIRLYATPEDFKTAADIFTALNGEAGSQDAKLTKRESQILDIIDRAGLTEFTLQTIVKLTQIPYQPIRRTFAGYFSHGAKYSGLLEKCPALSTHDQTTSSAGQDGGSSVGRKETAFTFNREIYSSWSKGSLVWLRPDDHDGGDAADPEPNSFHQLQHLFSISSAVDEKNSPTDAPADCGKEEGSSIKKNKKELFSSNEITKEVSLDQRAGPVPPLRYSAFAENNYGKKSYGAESTKHEHTGGGSFSSTAEKKGNATEVDEKNSIRPPVLTLAQVRASDYSQIAKGAIVETCPLCSGRLVHYQEKFTAMKNRGGDHPRRLCRSCYTQAKEREQAAVQVLPGAIPFDEVRPITAGLLGRCSVCGLQAATYDHAGSGTAICSRCYEKLVREQVDVR</sequence>
<organism evidence="2 3">
    <name type="scientific">Methanosphaerula palustris (strain ATCC BAA-1556 / DSM 19958 / E1-9c)</name>
    <dbReference type="NCBI Taxonomy" id="521011"/>
    <lineage>
        <taxon>Archaea</taxon>
        <taxon>Methanobacteriati</taxon>
        <taxon>Methanobacteriota</taxon>
        <taxon>Stenosarchaea group</taxon>
        <taxon>Methanomicrobia</taxon>
        <taxon>Methanomicrobiales</taxon>
        <taxon>Methanoregulaceae</taxon>
        <taxon>Methanosphaerula</taxon>
    </lineage>
</organism>
<dbReference type="STRING" id="521011.Mpal_1383"/>
<dbReference type="Proteomes" id="UP000002457">
    <property type="component" value="Chromosome"/>
</dbReference>